<evidence type="ECO:0000313" key="1">
    <source>
        <dbReference type="EMBL" id="NAW11416.1"/>
    </source>
</evidence>
<dbReference type="Proteomes" id="UP000448235">
    <property type="component" value="Unassembled WGS sequence"/>
</dbReference>
<comment type="caution">
    <text evidence="1">The sequence shown here is derived from an EMBL/GenBank/DDBJ whole genome shotgun (WGS) entry which is preliminary data.</text>
</comment>
<accession>A0A7X5AK85</accession>
<sequence>MTTHDDTQAGGGTTPPDDTKLQLLLDKLDAAITLLADARDFAKPGKLPRVLDTARRVLLQEGGAAAVEARAQWLEQAGVFAGSDWETPQYLVPTLTTHALKSADPNVVVIETLSELRLLAIARGEYLHPVVSAEQAHHYLTQTMAINLWLLFGAPSEAERETQGRLAQVPRHLFRHLAERIGYEHIIDRLIAEIWRILEQRPIQVGPVKQMITQIAICQADPTIDLGASGQGADRLVSSLFGPTRASREDPGLEVYRERLASMDATALQGEATGFARAMHDTGLVSPYHPVLLRHLLEHNDHLLAEALGLSSTGRDCLLCYRELVSALIRGGVHSATPQAAYGLALMLERGILYQPPVAPAMWRQLSLALSEWSKARLNLAFGEAVSPRARLLEGVLCMLGQPLGIGQGNNPTCQSARALSIWAYNDPDYLLQMVAWAARDDEIIMHFEGMPLSSMASLSGVAQSLPMDLDPVSLIVVPHLDRIYAEMGRRCIGREGDPHRWVNPEFHGWWSGRGFRINVDVATGQIQDLDTFLRHFYASYHPYYNGNQPLIHPQPVGIAVTDSAARFIGWHAITILRVNLDPSEVMRVYFFNPNNDSGQDWGDGIQVSTADHGERFGESSLPFDQFASRLYIFHYDPLERGELAEVSQSELDRVADYLYRSWGADRIPSTDLQAAEGPSTDP</sequence>
<evidence type="ECO:0000313" key="2">
    <source>
        <dbReference type="Proteomes" id="UP000448235"/>
    </source>
</evidence>
<organism evidence="1 2">
    <name type="scientific">Halomonas icarae</name>
    <dbReference type="NCBI Taxonomy" id="2691040"/>
    <lineage>
        <taxon>Bacteria</taxon>
        <taxon>Pseudomonadati</taxon>
        <taxon>Pseudomonadota</taxon>
        <taxon>Gammaproteobacteria</taxon>
        <taxon>Oceanospirillales</taxon>
        <taxon>Halomonadaceae</taxon>
        <taxon>Halomonas</taxon>
    </lineage>
</organism>
<dbReference type="EMBL" id="WUTS01000001">
    <property type="protein sequence ID" value="NAW11416.1"/>
    <property type="molecule type" value="Genomic_DNA"/>
</dbReference>
<dbReference type="RefSeq" id="WP_161422238.1">
    <property type="nucleotide sequence ID" value="NZ_JARWMY010000002.1"/>
</dbReference>
<protein>
    <submittedName>
        <fullName evidence="1">Uncharacterized protein</fullName>
    </submittedName>
</protein>
<reference evidence="1 2" key="1">
    <citation type="submission" date="2019-12" db="EMBL/GenBank/DDBJ databases">
        <title>Draft genome sequencing of Halomonas icarensis D1-1.</title>
        <authorList>
            <person name="Pandiyan K."/>
            <person name="Kushwaha P."/>
            <person name="Gowdham M."/>
            <person name="Chakdar H."/>
            <person name="Singh A."/>
            <person name="Kumar M."/>
            <person name="Saxena A.K."/>
        </authorList>
    </citation>
    <scope>NUCLEOTIDE SEQUENCE [LARGE SCALE GENOMIC DNA]</scope>
    <source>
        <strain evidence="1 2">D1-1</strain>
    </source>
</reference>
<dbReference type="AlphaFoldDB" id="A0A7X5AK85"/>
<name>A0A7X5AK85_9GAMM</name>
<gene>
    <name evidence="1" type="ORF">GRB80_01000</name>
</gene>
<proteinExistence type="predicted"/>
<keyword evidence="2" id="KW-1185">Reference proteome</keyword>